<dbReference type="KEGG" id="elio:KO353_15910"/>
<reference evidence="4" key="1">
    <citation type="submission" date="2021-06" db="EMBL/GenBank/DDBJ databases">
        <title>Elioraea tepida, sp. nov., a moderately thermophilic aerobic anoxygenic phototrophic bacterium isolated from an alkaline siliceous hot spring mat community in Yellowstone National Park, WY, USA.</title>
        <authorList>
            <person name="Saini M.K."/>
            <person name="Yoshida S."/>
            <person name="Sebastian A."/>
            <person name="Hirose S."/>
            <person name="Hara E."/>
            <person name="Tamaki H."/>
            <person name="Soulier N.T."/>
            <person name="Albert I."/>
            <person name="Hanada S."/>
            <person name="Bryant D.A."/>
            <person name="Tank M."/>
        </authorList>
    </citation>
    <scope>NUCLEOTIDE SEQUENCE</scope>
    <source>
        <strain evidence="4">MS-P2</strain>
    </source>
</reference>
<sequence>MAARRQKIDLLLAEKAAAEVRIAAEAEKVRRAVEAEAQRLMNEAENELTDMARASLFRRKLLEHVEGIVAASVKPLEKIREIKIMQLDGLNGGGEGRRGSPTDEVITSALRYRVQAPLIDGLLSDIGIEGGNLAKQGGLIREAADMQRIANEARKSRPKPEGGEGKR</sequence>
<organism evidence="4 5">
    <name type="scientific">Elioraea tepida</name>
    <dbReference type="NCBI Taxonomy" id="2843330"/>
    <lineage>
        <taxon>Bacteria</taxon>
        <taxon>Pseudomonadati</taxon>
        <taxon>Pseudomonadota</taxon>
        <taxon>Alphaproteobacteria</taxon>
        <taxon>Acetobacterales</taxon>
        <taxon>Elioraeaceae</taxon>
        <taxon>Elioraea</taxon>
    </lineage>
</organism>
<dbReference type="EMBL" id="CP076448">
    <property type="protein sequence ID" value="QXM24678.1"/>
    <property type="molecule type" value="Genomic_DNA"/>
</dbReference>
<feature type="coiled-coil region" evidence="1">
    <location>
        <begin position="23"/>
        <end position="54"/>
    </location>
</feature>
<feature type="compositionally biased region" description="Basic and acidic residues" evidence="2">
    <location>
        <begin position="151"/>
        <end position="167"/>
    </location>
</feature>
<gene>
    <name evidence="4" type="ORF">KO353_15910</name>
</gene>
<dbReference type="Proteomes" id="UP000694001">
    <property type="component" value="Chromosome"/>
</dbReference>
<evidence type="ECO:0000259" key="3">
    <source>
        <dbReference type="Pfam" id="PF15975"/>
    </source>
</evidence>
<keyword evidence="5" id="KW-1185">Reference proteome</keyword>
<dbReference type="InterPro" id="IPR031905">
    <property type="entry name" value="Flotillin_C"/>
</dbReference>
<dbReference type="RefSeq" id="WP_218285735.1">
    <property type="nucleotide sequence ID" value="NZ_CP076448.1"/>
</dbReference>
<evidence type="ECO:0000256" key="1">
    <source>
        <dbReference type="SAM" id="Coils"/>
    </source>
</evidence>
<name>A0A975U3G3_9PROT</name>
<feature type="region of interest" description="Disordered" evidence="2">
    <location>
        <begin position="148"/>
        <end position="167"/>
    </location>
</feature>
<dbReference type="Pfam" id="PF15975">
    <property type="entry name" value="Flot"/>
    <property type="match status" value="1"/>
</dbReference>
<keyword evidence="1" id="KW-0175">Coiled coil</keyword>
<accession>A0A975U3G3</accession>
<feature type="domain" description="Flotillin C-terminal" evidence="3">
    <location>
        <begin position="13"/>
        <end position="128"/>
    </location>
</feature>
<evidence type="ECO:0000313" key="5">
    <source>
        <dbReference type="Proteomes" id="UP000694001"/>
    </source>
</evidence>
<proteinExistence type="predicted"/>
<protein>
    <recommendedName>
        <fullName evidence="3">Flotillin C-terminal domain-containing protein</fullName>
    </recommendedName>
</protein>
<evidence type="ECO:0000313" key="4">
    <source>
        <dbReference type="EMBL" id="QXM24678.1"/>
    </source>
</evidence>
<evidence type="ECO:0000256" key="2">
    <source>
        <dbReference type="SAM" id="MobiDB-lite"/>
    </source>
</evidence>
<dbReference type="AlphaFoldDB" id="A0A975U3G3"/>